<proteinExistence type="predicted"/>
<feature type="chain" id="PRO_5046596994" evidence="1">
    <location>
        <begin position="20"/>
        <end position="818"/>
    </location>
</feature>
<dbReference type="InterPro" id="IPR045670">
    <property type="entry name" value="DUF5916"/>
</dbReference>
<reference evidence="4" key="1">
    <citation type="journal article" date="2019" name="Int. J. Syst. Evol. Microbiol.">
        <title>The Global Catalogue of Microorganisms (GCM) 10K type strain sequencing project: providing services to taxonomists for standard genome sequencing and annotation.</title>
        <authorList>
            <consortium name="The Broad Institute Genomics Platform"/>
            <consortium name="The Broad Institute Genome Sequencing Center for Infectious Disease"/>
            <person name="Wu L."/>
            <person name="Ma J."/>
        </authorList>
    </citation>
    <scope>NUCLEOTIDE SEQUENCE [LARGE SCALE GENOMIC DNA]</scope>
    <source>
        <strain evidence="4">CCUG 60742</strain>
    </source>
</reference>
<evidence type="ECO:0000313" key="4">
    <source>
        <dbReference type="Proteomes" id="UP001597073"/>
    </source>
</evidence>
<feature type="signal peptide" evidence="1">
    <location>
        <begin position="1"/>
        <end position="19"/>
    </location>
</feature>
<dbReference type="EMBL" id="JBHTIA010000012">
    <property type="protein sequence ID" value="MFD0766418.1"/>
    <property type="molecule type" value="Genomic_DNA"/>
</dbReference>
<evidence type="ECO:0000313" key="3">
    <source>
        <dbReference type="EMBL" id="MFD0766418.1"/>
    </source>
</evidence>
<dbReference type="Proteomes" id="UP001597073">
    <property type="component" value="Unassembled WGS sequence"/>
</dbReference>
<dbReference type="RefSeq" id="WP_377144310.1">
    <property type="nucleotide sequence ID" value="NZ_JBHTIA010000012.1"/>
</dbReference>
<dbReference type="Gene3D" id="2.60.40.1190">
    <property type="match status" value="1"/>
</dbReference>
<evidence type="ECO:0000259" key="2">
    <source>
        <dbReference type="Pfam" id="PF19313"/>
    </source>
</evidence>
<keyword evidence="1" id="KW-0732">Signal</keyword>
<gene>
    <name evidence="3" type="ORF">ACFQZI_16265</name>
</gene>
<name>A0ABW2ZJJ7_9SPHI</name>
<accession>A0ABW2ZJJ7</accession>
<dbReference type="SUPFAM" id="SSF49344">
    <property type="entry name" value="CBD9-like"/>
    <property type="match status" value="1"/>
</dbReference>
<protein>
    <submittedName>
        <fullName evidence="3">DUF5916 domain-containing protein</fullName>
    </submittedName>
</protein>
<keyword evidence="4" id="KW-1185">Reference proteome</keyword>
<evidence type="ECO:0000256" key="1">
    <source>
        <dbReference type="SAM" id="SignalP"/>
    </source>
</evidence>
<comment type="caution">
    <text evidence="3">The sequence shown here is derived from an EMBL/GenBank/DDBJ whole genome shotgun (WGS) entry which is preliminary data.</text>
</comment>
<sequence length="818" mass="93242">MKVFLLALLLSAVTLTAFAQKEKKTLVAVKTITPPKMDGALDDAIWQNVPIATDFVELQPSAGNHEKPQERTEVKIIYDNSAIYIGARMYETSSDKVAREIATRDNVGNADFIGVIFDTYKDGINGSGFFVTSANSQFDAKYAPNPNGNTEDPNWNAVWTSKVKIDDHGWTCEMRIPYSALRFAKKDVQTWGMNLIRKRQNVQQQLWWNEIDPKMNGLINQEGILTGLEKLEPPVRLAFYPYLSTYVNHYPYNTPGVPNTKGSFNGGMDVKYGINESFTLDLTLIPDFGQVQSDNKILNLTPFEVKYNENRPFFTEGTELFNKGNLFYSRRVGGTPINYNNAYNDLKPGEEVISNPTETKLINAIKVSGRTAKGLGIGVFNAITNTAYATIEDEQGNRRQVQTSPLANYNILVFDQNLKNNSAVTFINTNVNRFGKDYSADVGGFVWNLNNKKNTYNLSGYAMMSNKYGAGTPTQTGFNYEIGGGKSSGNFTWNVYQDRVDAIYDHNDLGILFNNNFLDHNVNLQYNNYKPKHIFTQWGVWTNTYYSRRVNPSAYQYFNQNFGGFGTFKNFWQVNINGHYRFAGKDFYEPRVQGLVYNAPQNFMLNWNLSTNRAKTLSGGFWYSDTWVNNSFGGHGNDLELFYNVRLSNKFSFGEDITISPRNNYTGFSTMDNTTGAPIFALRNVHTVENIFNLKYTFSGIMGLNLRLRHYWSKLNNKEFFNLAPGGELTTLTSTDFNHDNNQNVNIWNVDMIYVWQFTPGSELSLAWKNSTFTNTNQAYFGYLRNLNDTFNQPQNNNFSLKVLYYIDFQSLRKHHKG</sequence>
<feature type="domain" description="DUF5916" evidence="2">
    <location>
        <begin position="233"/>
        <end position="814"/>
    </location>
</feature>
<dbReference type="CDD" id="cd09618">
    <property type="entry name" value="CBM9_like_2"/>
    <property type="match status" value="1"/>
</dbReference>
<organism evidence="3 4">
    <name type="scientific">Mucilaginibacter lutimaris</name>
    <dbReference type="NCBI Taxonomy" id="931629"/>
    <lineage>
        <taxon>Bacteria</taxon>
        <taxon>Pseudomonadati</taxon>
        <taxon>Bacteroidota</taxon>
        <taxon>Sphingobacteriia</taxon>
        <taxon>Sphingobacteriales</taxon>
        <taxon>Sphingobacteriaceae</taxon>
        <taxon>Mucilaginibacter</taxon>
    </lineage>
</organism>
<dbReference type="Pfam" id="PF19313">
    <property type="entry name" value="DUF5916"/>
    <property type="match status" value="1"/>
</dbReference>